<evidence type="ECO:0000313" key="2">
    <source>
        <dbReference type="Proteomes" id="UP001498398"/>
    </source>
</evidence>
<proteinExistence type="predicted"/>
<evidence type="ECO:0000313" key="1">
    <source>
        <dbReference type="EMBL" id="KAK7456472.1"/>
    </source>
</evidence>
<name>A0ABR1JF66_9AGAR</name>
<sequence>MVDPVKALLCNYYGNAPDVLRSQMVNVWDRSMFPQLEERGTDDQVRVLAERISQFVYKVADAQPGH</sequence>
<accession>A0ABR1JF66</accession>
<reference evidence="1 2" key="1">
    <citation type="submission" date="2024-01" db="EMBL/GenBank/DDBJ databases">
        <title>A draft genome for the cacao thread blight pathogen Marasmiellus scandens.</title>
        <authorList>
            <person name="Baruah I.K."/>
            <person name="Leung J."/>
            <person name="Bukari Y."/>
            <person name="Amoako-Attah I."/>
            <person name="Meinhardt L.W."/>
            <person name="Bailey B.A."/>
            <person name="Cohen S.P."/>
        </authorList>
    </citation>
    <scope>NUCLEOTIDE SEQUENCE [LARGE SCALE GENOMIC DNA]</scope>
    <source>
        <strain evidence="1 2">GH-19</strain>
    </source>
</reference>
<keyword evidence="2" id="KW-1185">Reference proteome</keyword>
<dbReference type="Proteomes" id="UP001498398">
    <property type="component" value="Unassembled WGS sequence"/>
</dbReference>
<gene>
    <name evidence="1" type="ORF">VKT23_010721</name>
</gene>
<protein>
    <submittedName>
        <fullName evidence="1">Uncharacterized protein</fullName>
    </submittedName>
</protein>
<dbReference type="EMBL" id="JBANRG010000021">
    <property type="protein sequence ID" value="KAK7456472.1"/>
    <property type="molecule type" value="Genomic_DNA"/>
</dbReference>
<comment type="caution">
    <text evidence="1">The sequence shown here is derived from an EMBL/GenBank/DDBJ whole genome shotgun (WGS) entry which is preliminary data.</text>
</comment>
<organism evidence="1 2">
    <name type="scientific">Marasmiellus scandens</name>
    <dbReference type="NCBI Taxonomy" id="2682957"/>
    <lineage>
        <taxon>Eukaryota</taxon>
        <taxon>Fungi</taxon>
        <taxon>Dikarya</taxon>
        <taxon>Basidiomycota</taxon>
        <taxon>Agaricomycotina</taxon>
        <taxon>Agaricomycetes</taxon>
        <taxon>Agaricomycetidae</taxon>
        <taxon>Agaricales</taxon>
        <taxon>Marasmiineae</taxon>
        <taxon>Omphalotaceae</taxon>
        <taxon>Marasmiellus</taxon>
    </lineage>
</organism>